<feature type="domain" description="Glutamine amidotransferase" evidence="16">
    <location>
        <begin position="59"/>
        <end position="254"/>
    </location>
</feature>
<keyword evidence="17" id="KW-1185">Reference proteome</keyword>
<keyword evidence="5 12" id="KW-0368">Histidine biosynthesis</keyword>
<keyword evidence="12" id="KW-0150">Chloroplast</keyword>
<keyword evidence="2 12" id="KW-0028">Amino-acid biosynthesis</keyword>
<dbReference type="FunFam" id="3.40.50.880:FF:000036">
    <property type="entry name" value="Imidazole glycerol phosphate synthase hisHF"/>
    <property type="match status" value="1"/>
</dbReference>
<dbReference type="NCBIfam" id="TIGR00735">
    <property type="entry name" value="hisF"/>
    <property type="match status" value="1"/>
</dbReference>
<evidence type="ECO:0000256" key="4">
    <source>
        <dbReference type="ARBA" id="ARBA00022962"/>
    </source>
</evidence>
<dbReference type="InterPro" id="IPR050064">
    <property type="entry name" value="IGPS_HisA/HisF"/>
</dbReference>
<evidence type="ECO:0000256" key="12">
    <source>
        <dbReference type="PIRNR" id="PIRNR036936"/>
    </source>
</evidence>
<dbReference type="PIRSF" id="PIRSF036936">
    <property type="entry name" value="IGPS_HisHF"/>
    <property type="match status" value="1"/>
</dbReference>
<dbReference type="InterPro" id="IPR013785">
    <property type="entry name" value="Aldolase_TIM"/>
</dbReference>
<feature type="active site" description="For GATase activity" evidence="13">
    <location>
        <position position="134"/>
    </location>
</feature>
<keyword evidence="12" id="KW-0934">Plastid</keyword>
<accession>A0AAJ6Y9V7</accession>
<comment type="subcellular location">
    <subcellularLocation>
        <location evidence="12">Plastid</location>
        <location evidence="12">Chloroplast</location>
    </subcellularLocation>
</comment>
<evidence type="ECO:0000256" key="2">
    <source>
        <dbReference type="ARBA" id="ARBA00022605"/>
    </source>
</evidence>
<dbReference type="InterPro" id="IPR017926">
    <property type="entry name" value="GATASE"/>
</dbReference>
<dbReference type="Pfam" id="PF00117">
    <property type="entry name" value="GATase"/>
    <property type="match status" value="1"/>
</dbReference>
<comment type="catalytic activity">
    <reaction evidence="9 12">
        <text>L-glutamine + H2O = L-glutamate + NH4(+)</text>
        <dbReference type="Rhea" id="RHEA:15889"/>
        <dbReference type="ChEBI" id="CHEBI:15377"/>
        <dbReference type="ChEBI" id="CHEBI:28938"/>
        <dbReference type="ChEBI" id="CHEBI:29985"/>
        <dbReference type="ChEBI" id="CHEBI:58359"/>
        <dbReference type="EC" id="3.5.1.2"/>
    </reaction>
</comment>
<dbReference type="SUPFAM" id="SSF51366">
    <property type="entry name" value="Ribulose-phoshate binding barrel"/>
    <property type="match status" value="1"/>
</dbReference>
<feature type="active site" evidence="13">
    <location>
        <position position="282"/>
    </location>
</feature>
<dbReference type="CDD" id="cd01748">
    <property type="entry name" value="GATase1_IGP_Synthase"/>
    <property type="match status" value="1"/>
</dbReference>
<evidence type="ECO:0000256" key="1">
    <source>
        <dbReference type="ARBA" id="ARBA00005091"/>
    </source>
</evidence>
<dbReference type="NCBIfam" id="TIGR01855">
    <property type="entry name" value="IMP_synth_hisH"/>
    <property type="match status" value="1"/>
</dbReference>
<dbReference type="Gene3D" id="3.20.20.70">
    <property type="entry name" value="Aldolase class I"/>
    <property type="match status" value="1"/>
</dbReference>
<feature type="active site" description="For GATase activity" evidence="13">
    <location>
        <position position="241"/>
    </location>
</feature>
<dbReference type="InterPro" id="IPR010139">
    <property type="entry name" value="Imidazole-glycPsynth_HisH"/>
</dbReference>
<feature type="region of interest" description="PRFAR binding" evidence="14">
    <location>
        <begin position="536"/>
        <end position="537"/>
    </location>
</feature>
<dbReference type="InterPro" id="IPR004651">
    <property type="entry name" value="HisF"/>
</dbReference>
<feature type="region of interest" description="PRFAR binding" evidence="14">
    <location>
        <begin position="510"/>
        <end position="511"/>
    </location>
</feature>
<dbReference type="RefSeq" id="XP_011047409.1">
    <property type="nucleotide sequence ID" value="XM_011049107.1"/>
</dbReference>
<dbReference type="GeneID" id="105141760"/>
<feature type="binding site" description="covalent" evidence="14">
    <location>
        <position position="134"/>
    </location>
    <ligand>
        <name>L-glutamine</name>
        <dbReference type="ChEBI" id="CHEBI:58359"/>
    </ligand>
</feature>
<keyword evidence="3 12" id="KW-0378">Hydrolase</keyword>
<dbReference type="GO" id="GO:0004359">
    <property type="term" value="F:glutaminase activity"/>
    <property type="evidence" value="ECO:0007669"/>
    <property type="project" value="UniProtKB-EC"/>
</dbReference>
<gene>
    <name evidence="18" type="primary">LOC105141760</name>
</gene>
<dbReference type="SUPFAM" id="SSF52317">
    <property type="entry name" value="Class I glutamine amidotransferase-like"/>
    <property type="match status" value="1"/>
</dbReference>
<evidence type="ECO:0000256" key="7">
    <source>
        <dbReference type="ARBA" id="ARBA00023268"/>
    </source>
</evidence>
<comment type="catalytic activity">
    <reaction evidence="8 12">
        <text>5-[(5-phospho-1-deoxy-D-ribulos-1-ylimino)methylamino]-1-(5-phospho-beta-D-ribosyl)imidazole-4-carboxamide + L-glutamine = D-erythro-1-(imidazol-4-yl)glycerol 3-phosphate + 5-amino-1-(5-phospho-beta-D-ribosyl)imidazole-4-carboxamide + L-glutamate + H(+)</text>
        <dbReference type="Rhea" id="RHEA:24793"/>
        <dbReference type="ChEBI" id="CHEBI:15378"/>
        <dbReference type="ChEBI" id="CHEBI:29985"/>
        <dbReference type="ChEBI" id="CHEBI:58278"/>
        <dbReference type="ChEBI" id="CHEBI:58359"/>
        <dbReference type="ChEBI" id="CHEBI:58475"/>
        <dbReference type="ChEBI" id="CHEBI:58525"/>
        <dbReference type="EC" id="4.3.2.10"/>
    </reaction>
</comment>
<keyword evidence="6 12" id="KW-0456">Lyase</keyword>
<keyword evidence="7 12" id="KW-0511">Multifunctional enzyme</keyword>
<feature type="binding site" evidence="14">
    <location>
        <position position="505"/>
    </location>
    <ligand>
        <name>substrate</name>
    </ligand>
</feature>
<protein>
    <recommendedName>
        <fullName evidence="12">Imidazole glycerol phosphate synthase hisHF</fullName>
    </recommendedName>
    <domain>
        <recommendedName>
            <fullName evidence="12">Glutaminase</fullName>
            <ecNumber evidence="12">3.5.1.2</ecNumber>
        </recommendedName>
    </domain>
    <domain>
        <recommendedName>
            <fullName evidence="12">Cyclase</fullName>
        </recommendedName>
    </domain>
</protein>
<dbReference type="HAMAP" id="MF_00278">
    <property type="entry name" value="HisH"/>
    <property type="match status" value="1"/>
</dbReference>
<comment type="pathway">
    <text evidence="1 12">Amino-acid biosynthesis; L-histidine biosynthesis; L-histidine from 5-phospho-alpha-D-ribose 1-diphosphate: step 5/9.</text>
</comment>
<dbReference type="GO" id="GO:0009507">
    <property type="term" value="C:chloroplast"/>
    <property type="evidence" value="ECO:0007669"/>
    <property type="project" value="UniProtKB-SubCell"/>
</dbReference>
<dbReference type="InterPro" id="IPR014640">
    <property type="entry name" value="IGPS_HisHF"/>
</dbReference>
<comment type="function">
    <text evidence="10 12">IGPS catalyzes the conversion of PRFAR and glutamine to IGP, AICAR and glutamate. The glutaminase domain produces the ammonia necessary for the cyclase domain to produce IGP and AICAR from PRFAR. The ammonia is channeled to the active site of the cyclase domain.</text>
</comment>
<feature type="region of interest" description="PRFAR binding" evidence="14">
    <location>
        <begin position="559"/>
        <end position="560"/>
    </location>
</feature>
<evidence type="ECO:0000313" key="18">
    <source>
        <dbReference type="RefSeq" id="XP_011047409.1"/>
    </source>
</evidence>
<dbReference type="KEGG" id="peu:105141760"/>
<evidence type="ECO:0000259" key="16">
    <source>
        <dbReference type="Pfam" id="PF00117"/>
    </source>
</evidence>
<feature type="active site" description="For GATase activity" evidence="13">
    <location>
        <position position="239"/>
    </location>
</feature>
<evidence type="ECO:0000313" key="17">
    <source>
        <dbReference type="Proteomes" id="UP000694918"/>
    </source>
</evidence>
<dbReference type="InterPro" id="IPR006062">
    <property type="entry name" value="His_biosynth"/>
</dbReference>
<evidence type="ECO:0000256" key="15">
    <source>
        <dbReference type="RuleBase" id="RU003657"/>
    </source>
</evidence>
<dbReference type="GO" id="GO:0000105">
    <property type="term" value="P:L-histidine biosynthetic process"/>
    <property type="evidence" value="ECO:0007669"/>
    <property type="project" value="UniProtKB-UniRule"/>
</dbReference>
<dbReference type="Gene3D" id="3.40.50.880">
    <property type="match status" value="1"/>
</dbReference>
<comment type="similarity">
    <text evidence="15">Belongs to the HisA/HisF family.</text>
</comment>
<feature type="region of interest" description="PRFAR binding" evidence="14">
    <location>
        <begin position="438"/>
        <end position="440"/>
    </location>
</feature>
<evidence type="ECO:0000256" key="9">
    <source>
        <dbReference type="ARBA" id="ARBA00049534"/>
    </source>
</evidence>
<name>A0AAJ6Y9V7_POPEU</name>
<evidence type="ECO:0000256" key="11">
    <source>
        <dbReference type="ARBA" id="ARBA00061106"/>
    </source>
</evidence>
<dbReference type="GO" id="GO:0000107">
    <property type="term" value="F:imidazoleglycerol-phosphate synthase activity"/>
    <property type="evidence" value="ECO:0007669"/>
    <property type="project" value="UniProtKB-UniRule"/>
</dbReference>
<evidence type="ECO:0000256" key="3">
    <source>
        <dbReference type="ARBA" id="ARBA00022801"/>
    </source>
</evidence>
<sequence length="585" mass="63998">MEAAPFTPPTSSFKTPSISSSSSLISLSKNFSRNHPPSKFKSPRNLSVRASTDDSVVTLLDYGAGNVRSVRNAIRHLGFHIKDVQTPKDILNARRLIFPGVGAFAPAMDVLNNTGMGEALCTYIQNDRPFLGICLGLQLLFESSEENGPVGGLGLIPGVVGRFDSSNGFRVPHIGWNALQITKDSEILDDIGNRHVYFVHSYRAMPSNENKEWISSTCNYGDEFIASVRKGKVHAVQFHPEKSGDVGLSVLRRFLLPNSSLTEKRTERKASKLAKRVIACLDVRTNDKGDLVVTKGDQYDVREHAEKNEVRNLGKPVELAGKYYEDGADEVSFLNITGFRDFPLGDLPMLQVLRSASENVFVPLTVGGGIRDFTDSNDRYYSSLEVASEYFRSGADKISIGSDAVHAAEEYLKTKVKTGKSSIEQISRVYGNQAVVVSIDPRRVYLNDPSDVEFKSIRLTNPGPNGEEYAWYQCTINGGREGRPIGAYELAKSVEELGAGEILLNCIDCDGQGKGFDIDLIKMISDAVSIPVIASSGAGAVEHFSDVFSKTNASAALAAGIFHRKEVPIRSVKEHLLKEGIEVRI</sequence>
<dbReference type="Proteomes" id="UP000694918">
    <property type="component" value="Unplaced"/>
</dbReference>
<dbReference type="GO" id="GO:0016829">
    <property type="term" value="F:lyase activity"/>
    <property type="evidence" value="ECO:0007669"/>
    <property type="project" value="UniProtKB-KW"/>
</dbReference>
<dbReference type="FunFam" id="3.20.20.70:FF:000094">
    <property type="entry name" value="Imidazole glycerol phosphate synthase hisHF"/>
    <property type="match status" value="1"/>
</dbReference>
<feature type="active site" evidence="13">
    <location>
        <position position="440"/>
    </location>
</feature>
<feature type="binding site" evidence="14">
    <location>
        <position position="369"/>
    </location>
    <ligand>
        <name>substrate</name>
    </ligand>
</feature>
<dbReference type="EC" id="3.5.1.2" evidence="12"/>
<keyword evidence="4 12" id="KW-0315">Glutamine amidotransferase</keyword>
<dbReference type="PANTHER" id="PTHR21235:SF2">
    <property type="entry name" value="IMIDAZOLE GLYCEROL PHOSPHATE SYNTHASE HISHF"/>
    <property type="match status" value="1"/>
</dbReference>
<feature type="region of interest" description="PRFAR binding" evidence="14">
    <location>
        <begin position="401"/>
        <end position="402"/>
    </location>
</feature>
<dbReference type="AlphaFoldDB" id="A0AAJ6Y9V7"/>
<dbReference type="Pfam" id="PF00977">
    <property type="entry name" value="His_biosynth"/>
    <property type="match status" value="1"/>
</dbReference>
<evidence type="ECO:0000256" key="8">
    <source>
        <dbReference type="ARBA" id="ARBA00047838"/>
    </source>
</evidence>
<evidence type="ECO:0000256" key="10">
    <source>
        <dbReference type="ARBA" id="ARBA00055946"/>
    </source>
</evidence>
<evidence type="ECO:0000256" key="14">
    <source>
        <dbReference type="PIRSR" id="PIRSR036936-2"/>
    </source>
</evidence>
<comment type="similarity">
    <text evidence="11 12">In the C-terminal section; belongs to the HisA/HisF family.</text>
</comment>
<reference evidence="18" key="1">
    <citation type="submission" date="2025-08" db="UniProtKB">
        <authorList>
            <consortium name="RefSeq"/>
        </authorList>
    </citation>
    <scope>IDENTIFICATION</scope>
</reference>
<evidence type="ECO:0000256" key="5">
    <source>
        <dbReference type="ARBA" id="ARBA00023102"/>
    </source>
</evidence>
<proteinExistence type="inferred from homology"/>
<dbReference type="PANTHER" id="PTHR21235">
    <property type="entry name" value="IMIDAZOLE GLYCEROL PHOSPHATE SYNTHASE SUBUNIT HISF/H IGP SYNTHASE SUBUNIT HISF/H"/>
    <property type="match status" value="1"/>
</dbReference>
<evidence type="ECO:0000256" key="13">
    <source>
        <dbReference type="PIRSR" id="PIRSR036936-1"/>
    </source>
</evidence>
<evidence type="ECO:0000256" key="6">
    <source>
        <dbReference type="ARBA" id="ARBA00023239"/>
    </source>
</evidence>
<dbReference type="PROSITE" id="PS51273">
    <property type="entry name" value="GATASE_TYPE_1"/>
    <property type="match status" value="1"/>
</dbReference>
<organism evidence="17 18">
    <name type="scientific">Populus euphratica</name>
    <name type="common">Euphrates poplar</name>
    <dbReference type="NCBI Taxonomy" id="75702"/>
    <lineage>
        <taxon>Eukaryota</taxon>
        <taxon>Viridiplantae</taxon>
        <taxon>Streptophyta</taxon>
        <taxon>Embryophyta</taxon>
        <taxon>Tracheophyta</taxon>
        <taxon>Spermatophyta</taxon>
        <taxon>Magnoliopsida</taxon>
        <taxon>eudicotyledons</taxon>
        <taxon>Gunneridae</taxon>
        <taxon>Pentapetalae</taxon>
        <taxon>rosids</taxon>
        <taxon>fabids</taxon>
        <taxon>Malpighiales</taxon>
        <taxon>Salicaceae</taxon>
        <taxon>Saliceae</taxon>
        <taxon>Populus</taxon>
    </lineage>
</organism>
<dbReference type="CDD" id="cd04731">
    <property type="entry name" value="HisF"/>
    <property type="match status" value="1"/>
</dbReference>
<dbReference type="InterPro" id="IPR011060">
    <property type="entry name" value="RibuloseP-bd_barrel"/>
</dbReference>
<dbReference type="InterPro" id="IPR029062">
    <property type="entry name" value="Class_I_gatase-like"/>
</dbReference>